<keyword evidence="9" id="KW-1185">Reference proteome</keyword>
<sequence>MAQSYVSHFESSFRILHIPSLWSEYTENWNRPSSTEDVLQLKAGLVMAIGSSLYPQPPDDVAPSFRSTACQWVHNAQQWLSTPTRKARLTTDGLQLQCLLVLASQVLAIGGDLAYIAIGNAVRTAIQMGLHRDPRNFAKMSILEAEVRRRLWATILELNLQASMDAGVPPTVSLVDFDTEAPSNVNDVDIGAHTDTIREYPADVVTDTSLQRFLFGLLRSRYEIVQRINGIPSPMSYDEIHAVTNPLAAACRQRKALTKVVGTEAIFRHNMADLLLRRLLLCLHRPLAGQASPHHQFYFRKISLDAAMAVLSPTHNPEYSHLISVGAGMFKNRMIHASLAVASELLRELEENGPISEPTGYRKMVVDAVQEALRQTEQRIRLGQTNADVKMHMKLSMTLCQAGETGSPDSGHLLRSLAQSAKASLEMSCSILQERLGKPVDERNAIEFQHHQQDLAFDSDVDFYAIFGAMDFDIDALLASDSMLT</sequence>
<keyword evidence="3" id="KW-0805">Transcription regulation</keyword>
<dbReference type="SMART" id="SM00906">
    <property type="entry name" value="Fungal_trans"/>
    <property type="match status" value="1"/>
</dbReference>
<dbReference type="GO" id="GO:0006351">
    <property type="term" value="P:DNA-templated transcription"/>
    <property type="evidence" value="ECO:0007669"/>
    <property type="project" value="InterPro"/>
</dbReference>
<dbReference type="InterPro" id="IPR007219">
    <property type="entry name" value="XnlR_reg_dom"/>
</dbReference>
<keyword evidence="1" id="KW-0479">Metal-binding</keyword>
<keyword evidence="4" id="KW-0238">DNA-binding</keyword>
<dbReference type="Proteomes" id="UP001172673">
    <property type="component" value="Unassembled WGS sequence"/>
</dbReference>
<accession>A0AA38XNE6</accession>
<comment type="caution">
    <text evidence="8">The sequence shown here is derived from an EMBL/GenBank/DDBJ whole genome shotgun (WGS) entry which is preliminary data.</text>
</comment>
<name>A0AA38XNE6_9EURO</name>
<evidence type="ECO:0000256" key="2">
    <source>
        <dbReference type="ARBA" id="ARBA00022833"/>
    </source>
</evidence>
<keyword evidence="2" id="KW-0862">Zinc</keyword>
<reference evidence="8" key="1">
    <citation type="submission" date="2022-10" db="EMBL/GenBank/DDBJ databases">
        <title>Culturing micro-colonial fungi from biological soil crusts in the Mojave desert and describing Neophaeococcomyces mojavensis, and introducing the new genera and species Taxawa tesnikishii.</title>
        <authorList>
            <person name="Kurbessoian T."/>
            <person name="Stajich J.E."/>
        </authorList>
    </citation>
    <scope>NUCLEOTIDE SEQUENCE</scope>
    <source>
        <strain evidence="8">TK_41</strain>
    </source>
</reference>
<feature type="domain" description="Xylanolytic transcriptional activator regulatory" evidence="7">
    <location>
        <begin position="114"/>
        <end position="188"/>
    </location>
</feature>
<dbReference type="AlphaFoldDB" id="A0AA38XNE6"/>
<evidence type="ECO:0000313" key="8">
    <source>
        <dbReference type="EMBL" id="KAJ9616654.1"/>
    </source>
</evidence>
<dbReference type="GO" id="GO:0008270">
    <property type="term" value="F:zinc ion binding"/>
    <property type="evidence" value="ECO:0007669"/>
    <property type="project" value="InterPro"/>
</dbReference>
<gene>
    <name evidence="8" type="ORF">H2200_000373</name>
</gene>
<dbReference type="GO" id="GO:0001228">
    <property type="term" value="F:DNA-binding transcription activator activity, RNA polymerase II-specific"/>
    <property type="evidence" value="ECO:0007669"/>
    <property type="project" value="TreeGrafter"/>
</dbReference>
<evidence type="ECO:0000313" key="9">
    <source>
        <dbReference type="Proteomes" id="UP001172673"/>
    </source>
</evidence>
<dbReference type="GO" id="GO:0005634">
    <property type="term" value="C:nucleus"/>
    <property type="evidence" value="ECO:0007669"/>
    <property type="project" value="TreeGrafter"/>
</dbReference>
<dbReference type="EMBL" id="JAPDRK010000001">
    <property type="protein sequence ID" value="KAJ9616654.1"/>
    <property type="molecule type" value="Genomic_DNA"/>
</dbReference>
<evidence type="ECO:0000256" key="6">
    <source>
        <dbReference type="ARBA" id="ARBA00023242"/>
    </source>
</evidence>
<organism evidence="8 9">
    <name type="scientific">Cladophialophora chaetospira</name>
    <dbReference type="NCBI Taxonomy" id="386627"/>
    <lineage>
        <taxon>Eukaryota</taxon>
        <taxon>Fungi</taxon>
        <taxon>Dikarya</taxon>
        <taxon>Ascomycota</taxon>
        <taxon>Pezizomycotina</taxon>
        <taxon>Eurotiomycetes</taxon>
        <taxon>Chaetothyriomycetidae</taxon>
        <taxon>Chaetothyriales</taxon>
        <taxon>Herpotrichiellaceae</taxon>
        <taxon>Cladophialophora</taxon>
    </lineage>
</organism>
<dbReference type="GO" id="GO:0000978">
    <property type="term" value="F:RNA polymerase II cis-regulatory region sequence-specific DNA binding"/>
    <property type="evidence" value="ECO:0007669"/>
    <property type="project" value="TreeGrafter"/>
</dbReference>
<evidence type="ECO:0000256" key="4">
    <source>
        <dbReference type="ARBA" id="ARBA00023125"/>
    </source>
</evidence>
<evidence type="ECO:0000256" key="5">
    <source>
        <dbReference type="ARBA" id="ARBA00023163"/>
    </source>
</evidence>
<dbReference type="Pfam" id="PF04082">
    <property type="entry name" value="Fungal_trans"/>
    <property type="match status" value="1"/>
</dbReference>
<keyword evidence="6" id="KW-0539">Nucleus</keyword>
<dbReference type="PANTHER" id="PTHR31944:SF129">
    <property type="entry name" value="ASPYRIDONES CLUSTER REGULATOR APDR-RELATED"/>
    <property type="match status" value="1"/>
</dbReference>
<proteinExistence type="predicted"/>
<dbReference type="CDD" id="cd12148">
    <property type="entry name" value="fungal_TF_MHR"/>
    <property type="match status" value="1"/>
</dbReference>
<dbReference type="PANTHER" id="PTHR31944">
    <property type="entry name" value="HEME-RESPONSIVE ZINC FINGER TRANSCRIPTION FACTOR HAP1"/>
    <property type="match status" value="1"/>
</dbReference>
<dbReference type="InterPro" id="IPR051430">
    <property type="entry name" value="Fungal_TF_Env_Response"/>
</dbReference>
<keyword evidence="5" id="KW-0804">Transcription</keyword>
<evidence type="ECO:0000259" key="7">
    <source>
        <dbReference type="SMART" id="SM00906"/>
    </source>
</evidence>
<protein>
    <recommendedName>
        <fullName evidence="7">Xylanolytic transcriptional activator regulatory domain-containing protein</fullName>
    </recommendedName>
</protein>
<evidence type="ECO:0000256" key="1">
    <source>
        <dbReference type="ARBA" id="ARBA00022723"/>
    </source>
</evidence>
<evidence type="ECO:0000256" key="3">
    <source>
        <dbReference type="ARBA" id="ARBA00023015"/>
    </source>
</evidence>